<evidence type="ECO:0000313" key="4">
    <source>
        <dbReference type="Proteomes" id="UP000060699"/>
    </source>
</evidence>
<dbReference type="SUPFAM" id="SSF55729">
    <property type="entry name" value="Acyl-CoA N-acyltransferases (Nat)"/>
    <property type="match status" value="1"/>
</dbReference>
<dbReference type="PANTHER" id="PTHR43420">
    <property type="entry name" value="ACETYLTRANSFERASE"/>
    <property type="match status" value="1"/>
</dbReference>
<dbReference type="OrthoDB" id="9799092at2"/>
<dbReference type="InterPro" id="IPR000182">
    <property type="entry name" value="GNAT_dom"/>
</dbReference>
<dbReference type="PANTHER" id="PTHR43420:SF47">
    <property type="entry name" value="N-ACETYLTRANSFERASE DOMAIN-CONTAINING PROTEIN"/>
    <property type="match status" value="1"/>
</dbReference>
<reference evidence="3 4" key="1">
    <citation type="submission" date="2015-12" db="EMBL/GenBank/DDBJ databases">
        <title>Complete genome of Roseateles depolymerans KCTC 42856.</title>
        <authorList>
            <person name="Kim K.M."/>
        </authorList>
    </citation>
    <scope>NUCLEOTIDE SEQUENCE [LARGE SCALE GENOMIC DNA]</scope>
    <source>
        <strain evidence="3 4">KCTC 42856</strain>
    </source>
</reference>
<organism evidence="3 4">
    <name type="scientific">Roseateles depolymerans</name>
    <dbReference type="NCBI Taxonomy" id="76731"/>
    <lineage>
        <taxon>Bacteria</taxon>
        <taxon>Pseudomonadati</taxon>
        <taxon>Pseudomonadota</taxon>
        <taxon>Betaproteobacteria</taxon>
        <taxon>Burkholderiales</taxon>
        <taxon>Sphaerotilaceae</taxon>
        <taxon>Roseateles</taxon>
    </lineage>
</organism>
<keyword evidence="1 3" id="KW-0808">Transferase</keyword>
<dbReference type="Gene3D" id="3.40.630.30">
    <property type="match status" value="1"/>
</dbReference>
<dbReference type="CDD" id="cd04301">
    <property type="entry name" value="NAT_SF"/>
    <property type="match status" value="1"/>
</dbReference>
<dbReference type="InterPro" id="IPR016181">
    <property type="entry name" value="Acyl_CoA_acyltransferase"/>
</dbReference>
<gene>
    <name evidence="3" type="ORF">RD2015_3439</name>
</gene>
<dbReference type="KEGG" id="rdp:RD2015_3439"/>
<dbReference type="InterPro" id="IPR050680">
    <property type="entry name" value="YpeA/RimI_acetyltransf"/>
</dbReference>
<name>A0A0U3CGS8_9BURK</name>
<dbReference type="Pfam" id="PF00583">
    <property type="entry name" value="Acetyltransf_1"/>
    <property type="match status" value="1"/>
</dbReference>
<dbReference type="AlphaFoldDB" id="A0A0U3CGS8"/>
<dbReference type="STRING" id="76731.RD2015_3439"/>
<dbReference type="GO" id="GO:0016747">
    <property type="term" value="F:acyltransferase activity, transferring groups other than amino-acyl groups"/>
    <property type="evidence" value="ECO:0007669"/>
    <property type="project" value="InterPro"/>
</dbReference>
<accession>A0A0U3CGS8</accession>
<evidence type="ECO:0000256" key="2">
    <source>
        <dbReference type="ARBA" id="ARBA00023315"/>
    </source>
</evidence>
<evidence type="ECO:0000313" key="3">
    <source>
        <dbReference type="EMBL" id="ALV07896.1"/>
    </source>
</evidence>
<protein>
    <submittedName>
        <fullName evidence="3">N-acetyltransferase GCN5</fullName>
    </submittedName>
</protein>
<dbReference type="PROSITE" id="PS51186">
    <property type="entry name" value="GNAT"/>
    <property type="match status" value="1"/>
</dbReference>
<dbReference type="EMBL" id="CP013729">
    <property type="protein sequence ID" value="ALV07896.1"/>
    <property type="molecule type" value="Genomic_DNA"/>
</dbReference>
<evidence type="ECO:0000256" key="1">
    <source>
        <dbReference type="ARBA" id="ARBA00022679"/>
    </source>
</evidence>
<keyword evidence="2" id="KW-0012">Acyltransferase</keyword>
<keyword evidence="4" id="KW-1185">Reference proteome</keyword>
<sequence length="191" mass="20752">MTGVSLSALTPPRDASPVSLTLRLLTESDLTAYKSLRDAMLSAHEAAFTSDAASELPREASSYRHRLHPQAGGRALFTLGAWIGDELVGVLTCEHEGRLKVRHVAHLVGMMVADAHQGRGVGRALMGHALTLLRREPLLEIVTLSVSAGNAPAMALYRSFGFTRYGHLPRALRLSDGRYVAKDLMSLELQR</sequence>
<proteinExistence type="predicted"/>
<dbReference type="Proteomes" id="UP000060699">
    <property type="component" value="Chromosome"/>
</dbReference>